<dbReference type="PANTHER" id="PTHR10146:SF14">
    <property type="entry name" value="PYRIDOXAL PHOSPHATE HOMEOSTASIS PROTEIN"/>
    <property type="match status" value="1"/>
</dbReference>
<dbReference type="Pfam" id="PF01168">
    <property type="entry name" value="Ala_racemase_N"/>
    <property type="match status" value="1"/>
</dbReference>
<evidence type="ECO:0000259" key="4">
    <source>
        <dbReference type="Pfam" id="PF01168"/>
    </source>
</evidence>
<evidence type="ECO:0000256" key="3">
    <source>
        <dbReference type="RuleBase" id="RU004514"/>
    </source>
</evidence>
<dbReference type="InterPro" id="IPR011078">
    <property type="entry name" value="PyrdxlP_homeostasis"/>
</dbReference>
<feature type="modified residue" description="N6-(pyridoxal phosphate)lysine" evidence="2">
    <location>
        <position position="34"/>
    </location>
</feature>
<comment type="caution">
    <text evidence="5">The sequence shown here is derived from an EMBL/GenBank/DDBJ whole genome shotgun (WGS) entry which is preliminary data.</text>
</comment>
<dbReference type="SUPFAM" id="SSF51419">
    <property type="entry name" value="PLP-binding barrel"/>
    <property type="match status" value="2"/>
</dbReference>
<comment type="similarity">
    <text evidence="3">Belongs to the pyridoxal phosphate-binding protein YggS/PROSC family.</text>
</comment>
<comment type="cofactor">
    <cofactor evidence="2">
        <name>pyridoxal 5'-phosphate</name>
        <dbReference type="ChEBI" id="CHEBI:597326"/>
    </cofactor>
</comment>
<dbReference type="InterPro" id="IPR001608">
    <property type="entry name" value="Ala_racemase_N"/>
</dbReference>
<dbReference type="PIRSF" id="PIRSF004848">
    <property type="entry name" value="YBL036c_PLPDEIII"/>
    <property type="match status" value="1"/>
</dbReference>
<dbReference type="AlphaFoldDB" id="A0A519BMQ2"/>
<feature type="domain" description="Alanine racemase N-terminal" evidence="4">
    <location>
        <begin position="157"/>
        <end position="276"/>
    </location>
</feature>
<gene>
    <name evidence="5" type="ORF">EVG15_05840</name>
</gene>
<dbReference type="InterPro" id="IPR029066">
    <property type="entry name" value="PLP-binding_barrel"/>
</dbReference>
<accession>A0A519BMQ2</accession>
<dbReference type="CDD" id="cd00635">
    <property type="entry name" value="PLPDE_III_YBL036c_like"/>
    <property type="match status" value="1"/>
</dbReference>
<dbReference type="Proteomes" id="UP000319296">
    <property type="component" value="Unassembled WGS sequence"/>
</dbReference>
<evidence type="ECO:0000256" key="2">
    <source>
        <dbReference type="PIRSR" id="PIRSR004848-1"/>
    </source>
</evidence>
<evidence type="ECO:0000313" key="5">
    <source>
        <dbReference type="EMBL" id="RZD18550.1"/>
    </source>
</evidence>
<keyword evidence="1 2" id="KW-0663">Pyridoxal phosphate</keyword>
<dbReference type="GO" id="GO:0030170">
    <property type="term" value="F:pyridoxal phosphate binding"/>
    <property type="evidence" value="ECO:0007669"/>
    <property type="project" value="InterPro"/>
</dbReference>
<evidence type="ECO:0000313" key="6">
    <source>
        <dbReference type="Proteomes" id="UP000319296"/>
    </source>
</evidence>
<dbReference type="Gene3D" id="3.20.20.10">
    <property type="entry name" value="Alanine racemase"/>
    <property type="match status" value="1"/>
</dbReference>
<protein>
    <submittedName>
        <fullName evidence="5">YggS family pyridoxal phosphate enzyme</fullName>
    </submittedName>
</protein>
<organism evidence="5 6">
    <name type="scientific">Candidatus Acididesulfobacter diazotrophicus</name>
    <dbReference type="NCBI Taxonomy" id="2597226"/>
    <lineage>
        <taxon>Bacteria</taxon>
        <taxon>Deltaproteobacteria</taxon>
        <taxon>Candidatus Acidulodesulfobacterales</taxon>
        <taxon>Candidatus Acididesulfobacter</taxon>
    </lineage>
</organism>
<dbReference type="PANTHER" id="PTHR10146">
    <property type="entry name" value="PROLINE SYNTHETASE CO-TRANSCRIBED BACTERIAL HOMOLOG PROTEIN"/>
    <property type="match status" value="1"/>
</dbReference>
<reference evidence="5 6" key="1">
    <citation type="journal article" date="2019" name="ISME J.">
        <title>Insights into ecological role of a new deltaproteobacterial order Candidatus Acidulodesulfobacterales by metagenomics and metatranscriptomics.</title>
        <authorList>
            <person name="Tan S."/>
            <person name="Liu J."/>
            <person name="Fang Y."/>
            <person name="Hedlund B.P."/>
            <person name="Lian Z.H."/>
            <person name="Huang L.Y."/>
            <person name="Li J.T."/>
            <person name="Huang L.N."/>
            <person name="Li W.J."/>
            <person name="Jiang H.C."/>
            <person name="Dong H.L."/>
            <person name="Shu W.S."/>
        </authorList>
    </citation>
    <scope>NUCLEOTIDE SEQUENCE [LARGE SCALE GENOMIC DNA]</scope>
    <source>
        <strain evidence="5">AP1</strain>
    </source>
</reference>
<evidence type="ECO:0000256" key="1">
    <source>
        <dbReference type="ARBA" id="ARBA00022898"/>
    </source>
</evidence>
<sequence length="280" mass="31736">MIEENILKINNIIKQSAAKSGRNPEDITLLAASKTRTPDEIIKAYKCGITVFGENYVQEFLGKYEYFNNRNFGVKIEGCSFPNLTWHLIGKLQKNKVKYIAKKVSLIHSVDNFELAKLIDKFWSGNKNHLIFNEKNIINAYDNSDNCDANNKNNNNINNIENNIHNTAQILIEINIAEESTKSGIDIENAKKLISDLNCLKNTALKGFMTMPPYSANPEDNRIYFRALKDFLDYTNKNNLYKNQLTELSMGTSGDFSAAIEEGATIIRLGTVIFGERIYA</sequence>
<dbReference type="EMBL" id="SGBB01000008">
    <property type="protein sequence ID" value="RZD18550.1"/>
    <property type="molecule type" value="Genomic_DNA"/>
</dbReference>
<proteinExistence type="inferred from homology"/>
<feature type="non-terminal residue" evidence="5">
    <location>
        <position position="280"/>
    </location>
</feature>
<name>A0A519BMQ2_9DELT</name>
<dbReference type="HAMAP" id="MF_02087">
    <property type="entry name" value="PLP_homeostasis"/>
    <property type="match status" value="1"/>
</dbReference>